<comment type="similarity">
    <text evidence="1">Belongs to the aldehyde dehydrogenase family.</text>
</comment>
<dbReference type="EMBL" id="CAJVPG010000210">
    <property type="protein sequence ID" value="CAG8373034.1"/>
    <property type="molecule type" value="Genomic_DNA"/>
</dbReference>
<keyword evidence="3" id="KW-0560">Oxidoreductase</keyword>
<dbReference type="FunFam" id="3.40.605.10:FF:000012">
    <property type="entry name" value="NAD-dependent succinate-semialdehyde dehydrogenase"/>
    <property type="match status" value="1"/>
</dbReference>
<dbReference type="AlphaFoldDB" id="A0A9W4J3Y6"/>
<accession>A0A9W4J3Y6</accession>
<evidence type="ECO:0000256" key="3">
    <source>
        <dbReference type="ARBA" id="ARBA00023002"/>
    </source>
</evidence>
<dbReference type="GO" id="GO:0009450">
    <property type="term" value="P:gamma-aminobutyric acid catabolic process"/>
    <property type="evidence" value="ECO:0007669"/>
    <property type="project" value="TreeGrafter"/>
</dbReference>
<sequence length="474" mass="50712">MVTTTPLIINNESLETDIKFEVYAPATGEVSSYCSGVSVEDAKRAVDIAQAAFPAWSKTKPYERRDLLLKAADIMSSRKEELIQYQREETGAGRPFTEHTFNMGVNFIKDFAGRIPTIEGVVPNINREGEGAIVYKEPYGVILSIAPWNAPFILGVRAVALPLAAGNTVVFKGSELSPKCFWALGDIFRQAGLPAGCLNVIFNQTADAPAVTNALIAHPSVRKVNFTGSTMVGSIIASTAGKYIKPVLLELGGKASAVVLDDADLDKAAMNCAIGSFMHSGQICMSTERIVVQRGIADAFRQKLAETAEKLFGKDAPALVLVNSAAVAKNKKLVGDAVSRGASVLFGDANANESINTGMRPVIVDGVTKEMDMYATESFGPTVSLITVDTEEEAIALANDTEYGLTASVFTNNLFRGLRVAKQIDSGAVHINAMTVHDEPVLPHGGWKSSGFGRFGGTSGYDEFLQTKTVTWQE</sequence>
<evidence type="ECO:0000256" key="1">
    <source>
        <dbReference type="ARBA" id="ARBA00009986"/>
    </source>
</evidence>
<dbReference type="Gene3D" id="3.40.309.10">
    <property type="entry name" value="Aldehyde Dehydrogenase, Chain A, domain 2"/>
    <property type="match status" value="1"/>
</dbReference>
<name>A0A9W4J3Y6_9EURO</name>
<dbReference type="PANTHER" id="PTHR43353:SF6">
    <property type="entry name" value="CYTOPLASMIC ALDEHYDE DEHYDROGENASE (EUROFUNG)"/>
    <property type="match status" value="1"/>
</dbReference>
<evidence type="ECO:0000313" key="5">
    <source>
        <dbReference type="EMBL" id="CAG8373034.1"/>
    </source>
</evidence>
<evidence type="ECO:0000256" key="2">
    <source>
        <dbReference type="ARBA" id="ARBA00022857"/>
    </source>
</evidence>
<dbReference type="InterPro" id="IPR050740">
    <property type="entry name" value="Aldehyde_DH_Superfamily"/>
</dbReference>
<comment type="caution">
    <text evidence="5">The sequence shown here is derived from an EMBL/GenBank/DDBJ whole genome shotgun (WGS) entry which is preliminary data.</text>
</comment>
<dbReference type="GO" id="GO:0004777">
    <property type="term" value="F:succinate-semialdehyde dehydrogenase (NAD+) activity"/>
    <property type="evidence" value="ECO:0007669"/>
    <property type="project" value="TreeGrafter"/>
</dbReference>
<dbReference type="CDD" id="cd07105">
    <property type="entry name" value="ALDH_SaliADH"/>
    <property type="match status" value="1"/>
</dbReference>
<dbReference type="Proteomes" id="UP001152649">
    <property type="component" value="Unassembled WGS sequence"/>
</dbReference>
<keyword evidence="6" id="KW-1185">Reference proteome</keyword>
<reference evidence="5" key="1">
    <citation type="submission" date="2021-07" db="EMBL/GenBank/DDBJ databases">
        <authorList>
            <person name="Branca A.L. A."/>
        </authorList>
    </citation>
    <scope>NUCLEOTIDE SEQUENCE</scope>
</reference>
<dbReference type="InterPro" id="IPR016162">
    <property type="entry name" value="Ald_DH_N"/>
</dbReference>
<gene>
    <name evidence="5" type="ORF">PSALAMII_LOCUS4928</name>
</gene>
<dbReference type="FunFam" id="3.40.309.10:FF:000010">
    <property type="entry name" value="Gamma-aminobutyraldehyde dehydrogenase"/>
    <property type="match status" value="1"/>
</dbReference>
<dbReference type="InterPro" id="IPR016163">
    <property type="entry name" value="Ald_DH_C"/>
</dbReference>
<dbReference type="Gene3D" id="3.40.605.10">
    <property type="entry name" value="Aldehyde Dehydrogenase, Chain A, domain 1"/>
    <property type="match status" value="1"/>
</dbReference>
<dbReference type="InterPro" id="IPR016161">
    <property type="entry name" value="Ald_DH/histidinol_DH"/>
</dbReference>
<organism evidence="5 6">
    <name type="scientific">Penicillium salamii</name>
    <dbReference type="NCBI Taxonomy" id="1612424"/>
    <lineage>
        <taxon>Eukaryota</taxon>
        <taxon>Fungi</taxon>
        <taxon>Dikarya</taxon>
        <taxon>Ascomycota</taxon>
        <taxon>Pezizomycotina</taxon>
        <taxon>Eurotiomycetes</taxon>
        <taxon>Eurotiomycetidae</taxon>
        <taxon>Eurotiales</taxon>
        <taxon>Aspergillaceae</taxon>
        <taxon>Penicillium</taxon>
    </lineage>
</organism>
<dbReference type="PANTHER" id="PTHR43353">
    <property type="entry name" value="SUCCINATE-SEMIALDEHYDE DEHYDROGENASE, MITOCHONDRIAL"/>
    <property type="match status" value="1"/>
</dbReference>
<evidence type="ECO:0000313" key="6">
    <source>
        <dbReference type="Proteomes" id="UP001152649"/>
    </source>
</evidence>
<dbReference type="Pfam" id="PF00171">
    <property type="entry name" value="Aldedh"/>
    <property type="match status" value="1"/>
</dbReference>
<evidence type="ECO:0000259" key="4">
    <source>
        <dbReference type="Pfam" id="PF00171"/>
    </source>
</evidence>
<protein>
    <recommendedName>
        <fullName evidence="4">Aldehyde dehydrogenase domain-containing protein</fullName>
    </recommendedName>
</protein>
<proteinExistence type="inferred from homology"/>
<feature type="domain" description="Aldehyde dehydrogenase" evidence="4">
    <location>
        <begin position="19"/>
        <end position="470"/>
    </location>
</feature>
<dbReference type="InterPro" id="IPR015590">
    <property type="entry name" value="Aldehyde_DH_dom"/>
</dbReference>
<dbReference type="OrthoDB" id="310895at2759"/>
<keyword evidence="2" id="KW-0521">NADP</keyword>
<dbReference type="SUPFAM" id="SSF53720">
    <property type="entry name" value="ALDH-like"/>
    <property type="match status" value="1"/>
</dbReference>